<dbReference type="PANTHER" id="PTHR23322:SF1">
    <property type="entry name" value="FAS-ASSOCIATED FACTOR 2"/>
    <property type="match status" value="1"/>
</dbReference>
<accession>A0AA38JNA4</accession>
<dbReference type="Gene3D" id="3.10.20.90">
    <property type="entry name" value="Phosphatidylinositol 3-kinase Catalytic Subunit, Chain A, domain 1"/>
    <property type="match status" value="1"/>
</dbReference>
<dbReference type="GO" id="GO:0036503">
    <property type="term" value="P:ERAD pathway"/>
    <property type="evidence" value="ECO:0007669"/>
    <property type="project" value="TreeGrafter"/>
</dbReference>
<dbReference type="SMART" id="SM00166">
    <property type="entry name" value="UBX"/>
    <property type="match status" value="1"/>
</dbReference>
<keyword evidence="6" id="KW-1185">Reference proteome</keyword>
<name>A0AA38JNA4_9AGAR</name>
<evidence type="ECO:0000256" key="1">
    <source>
        <dbReference type="ARBA" id="ARBA00023054"/>
    </source>
</evidence>
<sequence>MTDTSSLTPSQTRALNQLRDLTNGGDDEVAMGVLSSVDWDVQRAAEMIFDGQVGTSSSRAGSNRAGASGTRGNLEDSVGRRYEEFDVDDSEQGLLRPREPPRQSASVLSLITYPLHLISSLVRFIFNFLRIPLPYIPFLSLNFFRRASGRTTIRRAGGGIERWIRELEEETGAICAGSSGSVDATGVQVNASMDISAEAGPSTLTSRHAATGSGPDKLLPPFQLGTYDSILRLCQSSFRIGCIVLVSAEHDSTAGFKSSTLTNTELVRILVENDVICWGGDIRDKEAYEAGMKLGATTYPFVAFIGMQPSRNFASSSGSTSTTASQSNPALTVLSRHLGASACTSSALITHLRETLLPRVKPYLDRTRAQREAVERERTRERELREAQDRAFEETKLRDKERILRKIEEEKAELQRKQAEEDQRRMEKELLEQQRVEALEQAEERDRWRTWFRQTLPVEPTGNKTIRIAVRMPDGRRLMRRFDVYADTLDNLYAFVDTELVSTSVSSSSSPPPSYSFETLHAILSSHIPKPNEWWGFTLVSAYPREPVPWSPHTLLGDIKALSGGQLVVEMVNLRVFGNGGKGKGKVQDEDGYETESSDED</sequence>
<feature type="compositionally biased region" description="Basic and acidic residues" evidence="3">
    <location>
        <begin position="73"/>
        <end position="82"/>
    </location>
</feature>
<dbReference type="EMBL" id="JANVFO010000010">
    <property type="protein sequence ID" value="KAJ3735282.1"/>
    <property type="molecule type" value="Genomic_DNA"/>
</dbReference>
<dbReference type="Gene3D" id="1.10.8.10">
    <property type="entry name" value="DNA helicase RuvA subunit, C-terminal domain"/>
    <property type="match status" value="1"/>
</dbReference>
<dbReference type="InterPro" id="IPR029071">
    <property type="entry name" value="Ubiquitin-like_domsf"/>
</dbReference>
<feature type="compositionally biased region" description="Acidic residues" evidence="3">
    <location>
        <begin position="590"/>
        <end position="601"/>
    </location>
</feature>
<dbReference type="PROSITE" id="PS50033">
    <property type="entry name" value="UBX"/>
    <property type="match status" value="1"/>
</dbReference>
<feature type="domain" description="UBX" evidence="4">
    <location>
        <begin position="461"/>
        <end position="545"/>
    </location>
</feature>
<feature type="compositionally biased region" description="Low complexity" evidence="3">
    <location>
        <begin position="54"/>
        <end position="72"/>
    </location>
</feature>
<dbReference type="GO" id="GO:0005783">
    <property type="term" value="C:endoplasmic reticulum"/>
    <property type="evidence" value="ECO:0007669"/>
    <property type="project" value="TreeGrafter"/>
</dbReference>
<dbReference type="Gene3D" id="3.40.30.10">
    <property type="entry name" value="Glutaredoxin"/>
    <property type="match status" value="1"/>
</dbReference>
<dbReference type="PANTHER" id="PTHR23322">
    <property type="entry name" value="FAS-ASSOCIATED PROTEIN"/>
    <property type="match status" value="1"/>
</dbReference>
<evidence type="ECO:0000313" key="6">
    <source>
        <dbReference type="Proteomes" id="UP001176059"/>
    </source>
</evidence>
<dbReference type="InterPro" id="IPR006577">
    <property type="entry name" value="UAS"/>
</dbReference>
<dbReference type="Pfam" id="PF14555">
    <property type="entry name" value="UBA_4"/>
    <property type="match status" value="1"/>
</dbReference>
<feature type="region of interest" description="Disordered" evidence="3">
    <location>
        <begin position="53"/>
        <end position="82"/>
    </location>
</feature>
<dbReference type="InterPro" id="IPR050730">
    <property type="entry name" value="UBX_domain-protein"/>
</dbReference>
<feature type="region of interest" description="Disordered" evidence="3">
    <location>
        <begin position="580"/>
        <end position="601"/>
    </location>
</feature>
<organism evidence="5 6">
    <name type="scientific">Lentinula guzmanii</name>
    <dbReference type="NCBI Taxonomy" id="2804957"/>
    <lineage>
        <taxon>Eukaryota</taxon>
        <taxon>Fungi</taxon>
        <taxon>Dikarya</taxon>
        <taxon>Basidiomycota</taxon>
        <taxon>Agaricomycotina</taxon>
        <taxon>Agaricomycetes</taxon>
        <taxon>Agaricomycetidae</taxon>
        <taxon>Agaricales</taxon>
        <taxon>Marasmiineae</taxon>
        <taxon>Omphalotaceae</taxon>
        <taxon>Lentinula</taxon>
    </lineage>
</organism>
<comment type="caution">
    <text evidence="5">The sequence shown here is derived from an EMBL/GenBank/DDBJ whole genome shotgun (WGS) entry which is preliminary data.</text>
</comment>
<protein>
    <recommendedName>
        <fullName evidence="4">UBX domain-containing protein</fullName>
    </recommendedName>
</protein>
<reference evidence="5" key="2">
    <citation type="journal article" date="2023" name="Proc. Natl. Acad. Sci. U.S.A.">
        <title>A global phylogenomic analysis of the shiitake genus Lentinula.</title>
        <authorList>
            <person name="Sierra-Patev S."/>
            <person name="Min B."/>
            <person name="Naranjo-Ortiz M."/>
            <person name="Looney B."/>
            <person name="Konkel Z."/>
            <person name="Slot J.C."/>
            <person name="Sakamoto Y."/>
            <person name="Steenwyk J.L."/>
            <person name="Rokas A."/>
            <person name="Carro J."/>
            <person name="Camarero S."/>
            <person name="Ferreira P."/>
            <person name="Molpeceres G."/>
            <person name="Ruiz-Duenas F.J."/>
            <person name="Serrano A."/>
            <person name="Henrissat B."/>
            <person name="Drula E."/>
            <person name="Hughes K.W."/>
            <person name="Mata J.L."/>
            <person name="Ishikawa N.K."/>
            <person name="Vargas-Isla R."/>
            <person name="Ushijima S."/>
            <person name="Smith C.A."/>
            <person name="Donoghue J."/>
            <person name="Ahrendt S."/>
            <person name="Andreopoulos W."/>
            <person name="He G."/>
            <person name="LaButti K."/>
            <person name="Lipzen A."/>
            <person name="Ng V."/>
            <person name="Riley R."/>
            <person name="Sandor L."/>
            <person name="Barry K."/>
            <person name="Martinez A.T."/>
            <person name="Xiao Y."/>
            <person name="Gibbons J.G."/>
            <person name="Terashima K."/>
            <person name="Grigoriev I.V."/>
            <person name="Hibbett D."/>
        </authorList>
    </citation>
    <scope>NUCLEOTIDE SEQUENCE</scope>
    <source>
        <strain evidence="5">ET3784</strain>
    </source>
</reference>
<dbReference type="InterPro" id="IPR001012">
    <property type="entry name" value="UBX_dom"/>
</dbReference>
<gene>
    <name evidence="5" type="ORF">DFJ43DRAFT_39538</name>
</gene>
<evidence type="ECO:0000259" key="4">
    <source>
        <dbReference type="PROSITE" id="PS50033"/>
    </source>
</evidence>
<keyword evidence="1 2" id="KW-0175">Coiled coil</keyword>
<evidence type="ECO:0000256" key="2">
    <source>
        <dbReference type="SAM" id="Coils"/>
    </source>
</evidence>
<dbReference type="AlphaFoldDB" id="A0AA38JNA4"/>
<dbReference type="Pfam" id="PF00789">
    <property type="entry name" value="UBX"/>
    <property type="match status" value="1"/>
</dbReference>
<dbReference type="Proteomes" id="UP001176059">
    <property type="component" value="Unassembled WGS sequence"/>
</dbReference>
<proteinExistence type="predicted"/>
<feature type="coiled-coil region" evidence="2">
    <location>
        <begin position="364"/>
        <end position="437"/>
    </location>
</feature>
<evidence type="ECO:0000313" key="5">
    <source>
        <dbReference type="EMBL" id="KAJ3735282.1"/>
    </source>
</evidence>
<dbReference type="SMART" id="SM00594">
    <property type="entry name" value="UAS"/>
    <property type="match status" value="1"/>
</dbReference>
<evidence type="ECO:0000256" key="3">
    <source>
        <dbReference type="SAM" id="MobiDB-lite"/>
    </source>
</evidence>
<dbReference type="GO" id="GO:0043130">
    <property type="term" value="F:ubiquitin binding"/>
    <property type="evidence" value="ECO:0007669"/>
    <property type="project" value="TreeGrafter"/>
</dbReference>
<dbReference type="SUPFAM" id="SSF54236">
    <property type="entry name" value="Ubiquitin-like"/>
    <property type="match status" value="1"/>
</dbReference>
<reference evidence="5" key="1">
    <citation type="submission" date="2022-08" db="EMBL/GenBank/DDBJ databases">
        <authorList>
            <consortium name="DOE Joint Genome Institute"/>
            <person name="Min B."/>
            <person name="Sierra-Patev S."/>
            <person name="Naranjo-Ortiz M."/>
            <person name="Looney B."/>
            <person name="Konkel Z."/>
            <person name="Slot J.C."/>
            <person name="Sakamoto Y."/>
            <person name="Steenwyk J.L."/>
            <person name="Rokas A."/>
            <person name="Carro J."/>
            <person name="Camarero S."/>
            <person name="Ferreira P."/>
            <person name="Molpeceres G."/>
            <person name="Ruiz-duenas F.J."/>
            <person name="Serrano A."/>
            <person name="Henrissat B."/>
            <person name="Drula E."/>
            <person name="Hughes K.W."/>
            <person name="Mata J.L."/>
            <person name="Ishikawa N.K."/>
            <person name="Vargas-Isla R."/>
            <person name="Ushijima S."/>
            <person name="Smith C.A."/>
            <person name="Ahrendt S."/>
            <person name="Andreopoulos W."/>
            <person name="He G."/>
            <person name="LaButti K."/>
            <person name="Lipzen A."/>
            <person name="Ng V."/>
            <person name="Riley R."/>
            <person name="Sandor L."/>
            <person name="Barry K."/>
            <person name="Martinez A.T."/>
            <person name="Xiao Y."/>
            <person name="Gibbons J.G."/>
            <person name="Terashima K."/>
            <person name="Hibbett D.S."/>
            <person name="Grigoriev I.V."/>
        </authorList>
    </citation>
    <scope>NUCLEOTIDE SEQUENCE</scope>
    <source>
        <strain evidence="5">ET3784</strain>
    </source>
</reference>